<keyword evidence="1" id="KW-0547">Nucleotide-binding</keyword>
<dbReference type="AlphaFoldDB" id="A0A0G1B8G8"/>
<proteinExistence type="predicted"/>
<dbReference type="GO" id="GO:0046872">
    <property type="term" value="F:metal ion binding"/>
    <property type="evidence" value="ECO:0007669"/>
    <property type="project" value="InterPro"/>
</dbReference>
<dbReference type="InterPro" id="IPR021109">
    <property type="entry name" value="Peptidase_aspartic_dom_sf"/>
</dbReference>
<evidence type="ECO:0000313" key="3">
    <source>
        <dbReference type="EMBL" id="KKS42591.1"/>
    </source>
</evidence>
<keyword evidence="1" id="KW-0067">ATP-binding</keyword>
<evidence type="ECO:0000259" key="2">
    <source>
        <dbReference type="PROSITE" id="PS50975"/>
    </source>
</evidence>
<evidence type="ECO:0000313" key="4">
    <source>
        <dbReference type="Proteomes" id="UP000033854"/>
    </source>
</evidence>
<dbReference type="Gene3D" id="3.30.470.20">
    <property type="entry name" value="ATP-grasp fold, B domain"/>
    <property type="match status" value="2"/>
</dbReference>
<reference evidence="3 4" key="1">
    <citation type="journal article" date="2015" name="Nature">
        <title>rRNA introns, odd ribosomes, and small enigmatic genomes across a large radiation of phyla.</title>
        <authorList>
            <person name="Brown C.T."/>
            <person name="Hug L.A."/>
            <person name="Thomas B.C."/>
            <person name="Sharon I."/>
            <person name="Castelle C.J."/>
            <person name="Singh A."/>
            <person name="Wilkins M.J."/>
            <person name="Williams K.H."/>
            <person name="Banfield J.F."/>
        </authorList>
    </citation>
    <scope>NUCLEOTIDE SEQUENCE [LARGE SCALE GENOMIC DNA]</scope>
</reference>
<dbReference type="GO" id="GO:0018169">
    <property type="term" value="F:ribosomal S6-glutamic acid ligase activity"/>
    <property type="evidence" value="ECO:0007669"/>
    <property type="project" value="TreeGrafter"/>
</dbReference>
<dbReference type="Pfam" id="PF14397">
    <property type="entry name" value="ATPgrasp_ST"/>
    <property type="match status" value="1"/>
</dbReference>
<organism evidence="3 4">
    <name type="scientific">Candidatus Collierbacteria bacterium GW2011_GWA2_42_17</name>
    <dbReference type="NCBI Taxonomy" id="1618378"/>
    <lineage>
        <taxon>Bacteria</taxon>
        <taxon>Candidatus Collieribacteriota</taxon>
    </lineage>
</organism>
<dbReference type="SUPFAM" id="SSF50630">
    <property type="entry name" value="Acid proteases"/>
    <property type="match status" value="1"/>
</dbReference>
<dbReference type="EMBL" id="LCDA01000009">
    <property type="protein sequence ID" value="KKS42591.1"/>
    <property type="molecule type" value="Genomic_DNA"/>
</dbReference>
<feature type="domain" description="ATP-grasp" evidence="2">
    <location>
        <begin position="39"/>
        <end position="291"/>
    </location>
</feature>
<dbReference type="GO" id="GO:0005524">
    <property type="term" value="F:ATP binding"/>
    <property type="evidence" value="ECO:0007669"/>
    <property type="project" value="UniProtKB-UniRule"/>
</dbReference>
<comment type="caution">
    <text evidence="3">The sequence shown here is derived from an EMBL/GenBank/DDBJ whole genome shotgun (WGS) entry which is preliminary data.</text>
</comment>
<gene>
    <name evidence="3" type="ORF">UV06_C0009G0006</name>
</gene>
<accession>A0A0G1B8G8</accession>
<dbReference type="GO" id="GO:0009432">
    <property type="term" value="P:SOS response"/>
    <property type="evidence" value="ECO:0007669"/>
    <property type="project" value="TreeGrafter"/>
</dbReference>
<evidence type="ECO:0000256" key="1">
    <source>
        <dbReference type="PROSITE-ProRule" id="PRU00409"/>
    </source>
</evidence>
<dbReference type="GO" id="GO:0005737">
    <property type="term" value="C:cytoplasm"/>
    <property type="evidence" value="ECO:0007669"/>
    <property type="project" value="TreeGrafter"/>
</dbReference>
<dbReference type="PATRIC" id="fig|1618378.3.peg.736"/>
<name>A0A0G1B8G8_9BACT</name>
<dbReference type="Gene3D" id="2.40.70.10">
    <property type="entry name" value="Acid Proteases"/>
    <property type="match status" value="1"/>
</dbReference>
<dbReference type="SUPFAM" id="SSF56059">
    <property type="entry name" value="Glutathione synthetase ATP-binding domain-like"/>
    <property type="match status" value="1"/>
</dbReference>
<dbReference type="PANTHER" id="PTHR21621:SF0">
    <property type="entry name" value="BETA-CITRYLGLUTAMATE SYNTHASE B-RELATED"/>
    <property type="match status" value="1"/>
</dbReference>
<sequence length="437" mass="48957">MIGQWSFSDILGLNDRFFSYTKQNHKRARRRADDKLVTKKMLTAAGVPHPKLLGKIGSRKGLDSFEWNKLSGGIVIKPVKGFGGQGILILRKSTKEADKFFLPTGKSISLDQIKVHAMDIIEGRFSHNNLPDKVMIEERIYIHPKFKKLSAGGTPDVRIIVYNKVPVMAMLRLPTEESEGKANLHMGAIGLGIDIATGITTYGVYKNELIKRFPDSAKKVNGIFIPHWNKLMLMAVKTQIVSKLKYLSVDMLIDKEKGPVVLELNDQPGLSIQLANMAGLRKRLERVEGLRIDSPEKGVKIGRALFASEFASRVKFDTVERPVVSVFDQVALKTFQGKRTNVKVKLDTGAYSTSIDRKLAEKMDLLNPKNVIMEKSFKSALGEQMRQIVGVNFRLKGIKIKTVASITNRGHLDYQMIIGRRDLKGFLVDPISDEVDQ</sequence>
<dbReference type="InterPro" id="IPR011761">
    <property type="entry name" value="ATP-grasp"/>
</dbReference>
<keyword evidence="3" id="KW-0436">Ligase</keyword>
<dbReference type="Proteomes" id="UP000033854">
    <property type="component" value="Unassembled WGS sequence"/>
</dbReference>
<dbReference type="PROSITE" id="PS50975">
    <property type="entry name" value="ATP_GRASP"/>
    <property type="match status" value="1"/>
</dbReference>
<dbReference type="PANTHER" id="PTHR21621">
    <property type="entry name" value="RIBOSOMAL PROTEIN S6 MODIFICATION PROTEIN"/>
    <property type="match status" value="1"/>
</dbReference>
<dbReference type="InterPro" id="IPR039523">
    <property type="entry name" value="RimK-rel_E_lig_ATP-grasp"/>
</dbReference>
<protein>
    <submittedName>
        <fullName evidence="3">Alpha-L-glutamate ligase-related protein</fullName>
    </submittedName>
</protein>